<sequence length="111" mass="12181">MYPCLVPEWACTTDIHVTIYSEGLNENGGPEVVSEDDLRCNYQDSAKTVIDKEQKYVQLSGTALFRGDIAPGVAVISGGTVRVFGENRNILQGMKARNPDGTVNYTRLDII</sequence>
<dbReference type="EMBL" id="CP035945">
    <property type="protein sequence ID" value="QBE98903.1"/>
    <property type="molecule type" value="Genomic_DNA"/>
</dbReference>
<accession>A0A4P6M5R5</accession>
<name>A0A4P6M5R5_9FIRM</name>
<dbReference type="AlphaFoldDB" id="A0A4P6M5R5"/>
<dbReference type="RefSeq" id="WP_130182166.1">
    <property type="nucleotide sequence ID" value="NZ_CP035945.1"/>
</dbReference>
<dbReference type="Proteomes" id="UP000289794">
    <property type="component" value="Chromosome"/>
</dbReference>
<reference evidence="1 2" key="1">
    <citation type="submission" date="2019-01" db="EMBL/GenBank/DDBJ databases">
        <title>PMF-metabolizing Aryl O-demethylase.</title>
        <authorList>
            <person name="Kim M."/>
        </authorList>
    </citation>
    <scope>NUCLEOTIDE SEQUENCE [LARGE SCALE GENOMIC DNA]</scope>
    <source>
        <strain evidence="1 2">PMF1</strain>
    </source>
</reference>
<organism evidence="1 2">
    <name type="scientific">Blautia producta</name>
    <dbReference type="NCBI Taxonomy" id="33035"/>
    <lineage>
        <taxon>Bacteria</taxon>
        <taxon>Bacillati</taxon>
        <taxon>Bacillota</taxon>
        <taxon>Clostridia</taxon>
        <taxon>Lachnospirales</taxon>
        <taxon>Lachnospiraceae</taxon>
        <taxon>Blautia</taxon>
    </lineage>
</organism>
<evidence type="ECO:0000313" key="2">
    <source>
        <dbReference type="Proteomes" id="UP000289794"/>
    </source>
</evidence>
<protein>
    <submittedName>
        <fullName evidence="1">Uncharacterized protein</fullName>
    </submittedName>
</protein>
<evidence type="ECO:0000313" key="1">
    <source>
        <dbReference type="EMBL" id="QBE98903.1"/>
    </source>
</evidence>
<dbReference type="KEGG" id="bpro:PMF13cell1_04472"/>
<proteinExistence type="predicted"/>
<gene>
    <name evidence="1" type="ORF">PMF13cell1_04472</name>
</gene>